<dbReference type="AlphaFoldDB" id="A0A1Q9EMG5"/>
<accession>A0A1Q9EMG5</accession>
<evidence type="ECO:0000313" key="2">
    <source>
        <dbReference type="Proteomes" id="UP000186817"/>
    </source>
</evidence>
<name>A0A1Q9EMG5_SYMMI</name>
<dbReference type="EMBL" id="LSRX01000113">
    <property type="protein sequence ID" value="OLQ08610.1"/>
    <property type="molecule type" value="Genomic_DNA"/>
</dbReference>
<evidence type="ECO:0000313" key="1">
    <source>
        <dbReference type="EMBL" id="OLQ08610.1"/>
    </source>
</evidence>
<proteinExistence type="predicted"/>
<organism evidence="1 2">
    <name type="scientific">Symbiodinium microadriaticum</name>
    <name type="common">Dinoflagellate</name>
    <name type="synonym">Zooxanthella microadriatica</name>
    <dbReference type="NCBI Taxonomy" id="2951"/>
    <lineage>
        <taxon>Eukaryota</taxon>
        <taxon>Sar</taxon>
        <taxon>Alveolata</taxon>
        <taxon>Dinophyceae</taxon>
        <taxon>Suessiales</taxon>
        <taxon>Symbiodiniaceae</taxon>
        <taxon>Symbiodinium</taxon>
    </lineage>
</organism>
<reference evidence="1 2" key="1">
    <citation type="submission" date="2016-02" db="EMBL/GenBank/DDBJ databases">
        <title>Genome analysis of coral dinoflagellate symbionts highlights evolutionary adaptations to a symbiotic lifestyle.</title>
        <authorList>
            <person name="Aranda M."/>
            <person name="Li Y."/>
            <person name="Liew Y.J."/>
            <person name="Baumgarten S."/>
            <person name="Simakov O."/>
            <person name="Wilson M."/>
            <person name="Piel J."/>
            <person name="Ashoor H."/>
            <person name="Bougouffa S."/>
            <person name="Bajic V.B."/>
            <person name="Ryu T."/>
            <person name="Ravasi T."/>
            <person name="Bayer T."/>
            <person name="Micklem G."/>
            <person name="Kim H."/>
            <person name="Bhak J."/>
            <person name="Lajeunesse T.C."/>
            <person name="Voolstra C.R."/>
        </authorList>
    </citation>
    <scope>NUCLEOTIDE SEQUENCE [LARGE SCALE GENOMIC DNA]</scope>
    <source>
        <strain evidence="1 2">CCMP2467</strain>
    </source>
</reference>
<dbReference type="OrthoDB" id="481001at2759"/>
<sequence>MITPGCLVAENMWKVLLLRWTQGLDFDAGFQFIELALWMVLNLAPDGLVLNFMNVRGNMAKSWVGDGFSMVSISGDSMDDATWCTITKEEDFGTVAAKLDSLVRTNYRIYTATFGKNLLKAYTSWLATPAGDRADLRGREVVDLSLSDKEIFEGLQGEDEWIESGMHEVFEYLYRGTRLVCWDLTVSAKNSLQCRLRKTGLPSSMPSWLPKLEEKQRLMYRYFQPRKDGSLKCSPEALELYKSETGREALRNLLLKHGDFKTVEVHAKKYHRKLHQKLRVNAIHQDEEALLILNETFQLIDESGEEINMNGTFELEVDVPSPAAEPDKLAENKHARAAELSSSIREILAKLKENYKKLTTKQTDSISCKEKKAKKDKKAKVDSFVQPFKNTMTNKVLSCRLMTGDDNDDDLVEELFVSFAEGESGLREFPHGMGKGHDCALLGSWLLEVALGRIDAKVLPTPVAQSHGRLQERLRIDVFWVQLERNPHFDDLGYLDEEASEDALVMTLRRLMALANKEGVSVLVMPPPGAGRVI</sequence>
<comment type="caution">
    <text evidence="1">The sequence shown here is derived from an EMBL/GenBank/DDBJ whole genome shotgun (WGS) entry which is preliminary data.</text>
</comment>
<gene>
    <name evidence="1" type="ORF">AK812_SmicGene7863</name>
</gene>
<protein>
    <submittedName>
        <fullName evidence="1">Uncharacterized protein</fullName>
    </submittedName>
</protein>
<keyword evidence="2" id="KW-1185">Reference proteome</keyword>
<dbReference type="Proteomes" id="UP000186817">
    <property type="component" value="Unassembled WGS sequence"/>
</dbReference>